<protein>
    <submittedName>
        <fullName evidence="2">Uncharacterized protein</fullName>
    </submittedName>
</protein>
<evidence type="ECO:0000313" key="4">
    <source>
        <dbReference type="Proteomes" id="UP000195953"/>
    </source>
</evidence>
<evidence type="ECO:0000313" key="3">
    <source>
        <dbReference type="Proteomes" id="UP000195877"/>
    </source>
</evidence>
<dbReference type="Proteomes" id="UP000195877">
    <property type="component" value="Chromosome 1"/>
</dbReference>
<name>A0A1Y6H2H3_9XANT</name>
<dbReference type="EMBL" id="LT853885">
    <property type="protein sequence ID" value="SMR04829.1"/>
    <property type="molecule type" value="Genomic_DNA"/>
</dbReference>
<dbReference type="Proteomes" id="UP000195953">
    <property type="component" value="Chromosome 1"/>
</dbReference>
<organism evidence="2 4">
    <name type="scientific">Xanthomonas fragariae</name>
    <dbReference type="NCBI Taxonomy" id="48664"/>
    <lineage>
        <taxon>Bacteria</taxon>
        <taxon>Pseudomonadati</taxon>
        <taxon>Pseudomonadota</taxon>
        <taxon>Gammaproteobacteria</taxon>
        <taxon>Lysobacterales</taxon>
        <taxon>Lysobacteraceae</taxon>
        <taxon>Xanthomonas</taxon>
    </lineage>
</organism>
<sequence length="53" mass="5654">MNDYSSDVELIKNSRSLDEIASIAKRYSAKATKDGGILYSGRIGEVSSGTLSV</sequence>
<reference evidence="2 4" key="1">
    <citation type="submission" date="2017-05" db="EMBL/GenBank/DDBJ databases">
        <authorList>
            <person name="Song R."/>
            <person name="Chenine A.L."/>
            <person name="Ruprecht R.M."/>
        </authorList>
    </citation>
    <scope>NUCLEOTIDE SEQUENCE [LARGE SCALE GENOMIC DNA]</scope>
    <source>
        <strain evidence="2">PD5205</strain>
    </source>
</reference>
<accession>A0A1Y6H2H3</accession>
<dbReference type="AlphaFoldDB" id="A0A1Y6H2H3"/>
<gene>
    <name evidence="2" type="ORF">PD5205_03554</name>
    <name evidence="1" type="ORF">PD885_00440</name>
</gene>
<proteinExistence type="predicted"/>
<evidence type="ECO:0000313" key="1">
    <source>
        <dbReference type="EMBL" id="SMQ97709.1"/>
    </source>
</evidence>
<dbReference type="EMBL" id="LT853882">
    <property type="protein sequence ID" value="SMQ97709.1"/>
    <property type="molecule type" value="Genomic_DNA"/>
</dbReference>
<reference evidence="1 3" key="2">
    <citation type="submission" date="2017-05" db="EMBL/GenBank/DDBJ databases">
        <authorList>
            <person name="Blom J."/>
        </authorList>
    </citation>
    <scope>NUCLEOTIDE SEQUENCE [LARGE SCALE GENOMIC DNA]</scope>
    <source>
        <strain evidence="1">PD885</strain>
    </source>
</reference>
<keyword evidence="3" id="KW-1185">Reference proteome</keyword>
<evidence type="ECO:0000313" key="2">
    <source>
        <dbReference type="EMBL" id="SMR04829.1"/>
    </source>
</evidence>